<evidence type="ECO:0000313" key="3">
    <source>
        <dbReference type="Proteomes" id="UP000060043"/>
    </source>
</evidence>
<evidence type="ECO:0000313" key="4">
    <source>
        <dbReference type="Proteomes" id="UP000065473"/>
    </source>
</evidence>
<dbReference type="Proteomes" id="UP000060043">
    <property type="component" value="Chromosome"/>
</dbReference>
<dbReference type="EMBL" id="CP013695">
    <property type="protein sequence ID" value="ALU32031.1"/>
    <property type="molecule type" value="Genomic_DNA"/>
</dbReference>
<dbReference type="EMBL" id="CP013694">
    <property type="protein sequence ID" value="ALU29302.1"/>
    <property type="molecule type" value="Genomic_DNA"/>
</dbReference>
<dbReference type="GeneID" id="14550852"/>
<evidence type="ECO:0000313" key="1">
    <source>
        <dbReference type="EMBL" id="ALU29302.1"/>
    </source>
</evidence>
<accession>A0A0U3GW91</accession>
<evidence type="ECO:0000313" key="2">
    <source>
        <dbReference type="EMBL" id="ALU32031.1"/>
    </source>
</evidence>
<gene>
    <name evidence="1" type="ORF">ATY89_04670</name>
    <name evidence="2" type="ORF">ATZ20_07695</name>
</gene>
<sequence length="80" mass="9384">MRVVTIKVNDDINEVAEEMIRLGIARSKNEAFNIMIRKGLNEVKRIVDKRKKVNELVERWQREGLPIELPNSNKIIADRE</sequence>
<dbReference type="AlphaFoldDB" id="A0A0U3GW91"/>
<proteinExistence type="predicted"/>
<reference evidence="3 4" key="1">
    <citation type="submission" date="2015-12" db="EMBL/GenBank/DDBJ databases">
        <title>A stable core within a dynamic pangenome in Sulfolobus acidocaldarius.</title>
        <authorList>
            <person name="Anderson R."/>
            <person name="Kouris A."/>
            <person name="Seward C."/>
            <person name="Campbell K."/>
            <person name="Whitaker R."/>
        </authorList>
    </citation>
    <scope>NUCLEOTIDE SEQUENCE [LARGE SCALE GENOMIC DNA]</scope>
    <source>
        <strain evidence="1 4">GG12-C01-09</strain>
        <strain evidence="2 3">NG05B_CO5_07</strain>
    </source>
</reference>
<organism evidence="1 4">
    <name type="scientific">Sulfolobus acidocaldarius</name>
    <dbReference type="NCBI Taxonomy" id="2285"/>
    <lineage>
        <taxon>Archaea</taxon>
        <taxon>Thermoproteota</taxon>
        <taxon>Thermoprotei</taxon>
        <taxon>Sulfolobales</taxon>
        <taxon>Sulfolobaceae</taxon>
        <taxon>Sulfolobus</taxon>
    </lineage>
</organism>
<dbReference type="OrthoDB" id="42694at2157"/>
<dbReference type="RefSeq" id="WP_011277240.1">
    <property type="nucleotide sequence ID" value="NZ_BHWZ01000001.1"/>
</dbReference>
<name>A0A0U3GW91_9CREN</name>
<protein>
    <submittedName>
        <fullName evidence="1">VapB-type antitoxin</fullName>
    </submittedName>
</protein>
<dbReference type="Proteomes" id="UP000065473">
    <property type="component" value="Chromosome"/>
</dbReference>
<dbReference type="STRING" id="1435377.SUSAZ_01640"/>
<dbReference type="OMA" id="NEAFNIM"/>
<dbReference type="PaxDb" id="1435377-SUSAZ_01640"/>